<dbReference type="PANTHER" id="PTHR20913:SF7">
    <property type="entry name" value="RE60063P"/>
    <property type="match status" value="1"/>
</dbReference>
<feature type="compositionally biased region" description="Polar residues" evidence="2">
    <location>
        <begin position="79"/>
        <end position="92"/>
    </location>
</feature>
<dbReference type="AlphaFoldDB" id="A0A3R7NGH2"/>
<dbReference type="SUPFAM" id="SSF47923">
    <property type="entry name" value="Ypt/Rab-GAP domain of gyp1p"/>
    <property type="match status" value="2"/>
</dbReference>
<dbReference type="EMBL" id="MKKU01000238">
    <property type="protein sequence ID" value="RNF18223.1"/>
    <property type="molecule type" value="Genomic_DNA"/>
</dbReference>
<evidence type="ECO:0000256" key="2">
    <source>
        <dbReference type="SAM" id="MobiDB-lite"/>
    </source>
</evidence>
<dbReference type="GO" id="GO:0006888">
    <property type="term" value="P:endoplasmic reticulum to Golgi vesicle-mediated transport"/>
    <property type="evidence" value="ECO:0007669"/>
    <property type="project" value="TreeGrafter"/>
</dbReference>
<dbReference type="InterPro" id="IPR000195">
    <property type="entry name" value="Rab-GAP-TBC_dom"/>
</dbReference>
<dbReference type="Gene3D" id="1.10.472.80">
    <property type="entry name" value="Ypt/Rab-GAP domain of gyp1p, domain 3"/>
    <property type="match status" value="1"/>
</dbReference>
<feature type="region of interest" description="Disordered" evidence="2">
    <location>
        <begin position="71"/>
        <end position="120"/>
    </location>
</feature>
<dbReference type="Gene3D" id="1.10.8.1310">
    <property type="match status" value="1"/>
</dbReference>
<keyword evidence="1" id="KW-0343">GTPase activation</keyword>
<sequence>MQPLRGAGEQSCPEREEAGPRVKDREGSQDVDSYLQKCRRRCVEAGLGNNTVRRAVWGHVVLGHDRAKPMPAVRGAHSLGSSQGPSSETSADTPLPGDAAAESEAEEGDGDDSKTVDSRELPDNCASRVIQVDVQRSLWQLYGDASKRDAMRRVLEDLLQRVLSNNTERHYYQGLHELVGFVMYVTEGASMNVVFAVCERLLQVQWRSFSDKELRQSESMLYAVHALLAEEDTELATTLEACGVAPESHYAVGWIITWYTHVCEENRVLARLFDFLLAHADENTVVFFTAALLLHERERIMGYVREARDAAAEYEDNLMVMASVYKKLTRLPKDVLTMKNSAAVEEILSGTLALHKKHSTCVQQARERFLHGGVNKHGMLTDKRTRNSALKLLWSLLFREWRRPWKDSRISGPLMGAVLLAVAAMALSATNSAFVQRLLHGYFPLGE</sequence>
<dbReference type="Proteomes" id="UP000284403">
    <property type="component" value="Unassembled WGS sequence"/>
</dbReference>
<dbReference type="Pfam" id="PF00566">
    <property type="entry name" value="RabGAP-TBC"/>
    <property type="match status" value="1"/>
</dbReference>
<gene>
    <name evidence="4" type="ORF">Tco025E_04572</name>
</gene>
<name>A0A3R7NGH2_9TRYP</name>
<feature type="compositionally biased region" description="Basic and acidic residues" evidence="2">
    <location>
        <begin position="111"/>
        <end position="120"/>
    </location>
</feature>
<evidence type="ECO:0000256" key="1">
    <source>
        <dbReference type="ARBA" id="ARBA00022468"/>
    </source>
</evidence>
<dbReference type="PANTHER" id="PTHR20913">
    <property type="entry name" value="TBC1 DOMAIN FAMILY MEMBER 20/GTPASE"/>
    <property type="match status" value="1"/>
</dbReference>
<feature type="compositionally biased region" description="Basic and acidic residues" evidence="2">
    <location>
        <begin position="12"/>
        <end position="28"/>
    </location>
</feature>
<accession>A0A3R7NGH2</accession>
<feature type="region of interest" description="Disordered" evidence="2">
    <location>
        <begin position="1"/>
        <end position="33"/>
    </location>
</feature>
<protein>
    <submittedName>
        <fullName evidence="4">GTPase activating protein of Rab-like GTPase</fullName>
    </submittedName>
</protein>
<evidence type="ECO:0000313" key="5">
    <source>
        <dbReference type="Proteomes" id="UP000284403"/>
    </source>
</evidence>
<dbReference type="GeneID" id="40318183"/>
<dbReference type="InterPro" id="IPR045913">
    <property type="entry name" value="TBC20/Gyp8-like"/>
</dbReference>
<dbReference type="GO" id="GO:0005789">
    <property type="term" value="C:endoplasmic reticulum membrane"/>
    <property type="evidence" value="ECO:0007669"/>
    <property type="project" value="TreeGrafter"/>
</dbReference>
<dbReference type="RefSeq" id="XP_029228421.1">
    <property type="nucleotide sequence ID" value="XM_029371482.1"/>
</dbReference>
<feature type="compositionally biased region" description="Acidic residues" evidence="2">
    <location>
        <begin position="101"/>
        <end position="110"/>
    </location>
</feature>
<organism evidence="4 5">
    <name type="scientific">Trypanosoma conorhini</name>
    <dbReference type="NCBI Taxonomy" id="83891"/>
    <lineage>
        <taxon>Eukaryota</taxon>
        <taxon>Discoba</taxon>
        <taxon>Euglenozoa</taxon>
        <taxon>Kinetoplastea</taxon>
        <taxon>Metakinetoplastina</taxon>
        <taxon>Trypanosomatida</taxon>
        <taxon>Trypanosomatidae</taxon>
        <taxon>Trypanosoma</taxon>
    </lineage>
</organism>
<proteinExistence type="predicted"/>
<dbReference type="InterPro" id="IPR035969">
    <property type="entry name" value="Rab-GAP_TBC_sf"/>
</dbReference>
<comment type="caution">
    <text evidence="4">The sequence shown here is derived from an EMBL/GenBank/DDBJ whole genome shotgun (WGS) entry which is preliminary data.</text>
</comment>
<evidence type="ECO:0000259" key="3">
    <source>
        <dbReference type="PROSITE" id="PS50086"/>
    </source>
</evidence>
<dbReference type="OrthoDB" id="206700at2759"/>
<feature type="domain" description="Rab-GAP TBC" evidence="3">
    <location>
        <begin position="47"/>
        <end position="280"/>
    </location>
</feature>
<keyword evidence="5" id="KW-1185">Reference proteome</keyword>
<dbReference type="GO" id="GO:0005096">
    <property type="term" value="F:GTPase activator activity"/>
    <property type="evidence" value="ECO:0007669"/>
    <property type="project" value="UniProtKB-KW"/>
</dbReference>
<evidence type="ECO:0000313" key="4">
    <source>
        <dbReference type="EMBL" id="RNF18223.1"/>
    </source>
</evidence>
<reference evidence="4 5" key="1">
    <citation type="journal article" date="2018" name="BMC Genomics">
        <title>Genomic comparison of Trypanosoma conorhini and Trypanosoma rangeli to Trypanosoma cruzi strains of high and low virulence.</title>
        <authorList>
            <person name="Bradwell K.R."/>
            <person name="Koparde V.N."/>
            <person name="Matveyev A.V."/>
            <person name="Serrano M.G."/>
            <person name="Alves J.M."/>
            <person name="Parikh H."/>
            <person name="Huang B."/>
            <person name="Lee V."/>
            <person name="Espinosa-Alvarez O."/>
            <person name="Ortiz P.A."/>
            <person name="Costa-Martins A.G."/>
            <person name="Teixeira M.M."/>
            <person name="Buck G.A."/>
        </authorList>
    </citation>
    <scope>NUCLEOTIDE SEQUENCE [LARGE SCALE GENOMIC DNA]</scope>
    <source>
        <strain evidence="4 5">025E</strain>
    </source>
</reference>
<dbReference type="PROSITE" id="PS50086">
    <property type="entry name" value="TBC_RABGAP"/>
    <property type="match status" value="1"/>
</dbReference>